<dbReference type="Pfam" id="PF05193">
    <property type="entry name" value="Peptidase_M16_C"/>
    <property type="match status" value="1"/>
</dbReference>
<organism evidence="4 5">
    <name type="scientific">Anaeromyxobacter paludicola</name>
    <dbReference type="NCBI Taxonomy" id="2918171"/>
    <lineage>
        <taxon>Bacteria</taxon>
        <taxon>Pseudomonadati</taxon>
        <taxon>Myxococcota</taxon>
        <taxon>Myxococcia</taxon>
        <taxon>Myxococcales</taxon>
        <taxon>Cystobacterineae</taxon>
        <taxon>Anaeromyxobacteraceae</taxon>
        <taxon>Anaeromyxobacter</taxon>
    </lineage>
</organism>
<sequence length="391" mass="43837">MSYYTFFQVGSRNERLGLTGISHLFEHMMFNGASKYGPKEFDRVLESRGGTSNAYTSNDLTVYHDDSASDALQTIVDLESDRMRSLALTPETLEQERQVVKEERRLRTDNSTFGLMEEQLESLVFLSHPYRWPVIGWMDDIERISREDCQEYFRTYYAPNNAAVYVVGDLDPRATLELIERHYGDIPSGPRPPPVCSGEPTQRGERRATIRFPAQAPALLAGWRAPEARSPDAAALDLLQTCLAVGESSRLRRRMVEQDEVVVSVSASYGWRIDPGVFLVFAEVAPGVKLERAERALWEELARVAAGGVSAGELRRAKRLLRSAVLHELSTHNGVAHALGQSEALLGDWREAGRTLSQYETVTARDVKRVAASWLDPTKRSVVVLEPEGVR</sequence>
<dbReference type="Pfam" id="PF00675">
    <property type="entry name" value="Peptidase_M16"/>
    <property type="match status" value="1"/>
</dbReference>
<evidence type="ECO:0000313" key="4">
    <source>
        <dbReference type="EMBL" id="BDG07562.1"/>
    </source>
</evidence>
<dbReference type="Gene3D" id="3.30.830.10">
    <property type="entry name" value="Metalloenzyme, LuxS/M16 peptidase-like"/>
    <property type="match status" value="2"/>
</dbReference>
<evidence type="ECO:0000259" key="2">
    <source>
        <dbReference type="Pfam" id="PF00675"/>
    </source>
</evidence>
<evidence type="ECO:0000313" key="5">
    <source>
        <dbReference type="Proteomes" id="UP001162734"/>
    </source>
</evidence>
<feature type="domain" description="Peptidase M16 C-terminal" evidence="3">
    <location>
        <begin position="144"/>
        <end position="321"/>
    </location>
</feature>
<dbReference type="PANTHER" id="PTHR11851">
    <property type="entry name" value="METALLOPROTEASE"/>
    <property type="match status" value="1"/>
</dbReference>
<dbReference type="InterPro" id="IPR011249">
    <property type="entry name" value="Metalloenz_LuxS/M16"/>
</dbReference>
<evidence type="ECO:0000256" key="1">
    <source>
        <dbReference type="ARBA" id="ARBA00007261"/>
    </source>
</evidence>
<keyword evidence="5" id="KW-1185">Reference proteome</keyword>
<dbReference type="SUPFAM" id="SSF63411">
    <property type="entry name" value="LuxS/MPP-like metallohydrolase"/>
    <property type="match status" value="2"/>
</dbReference>
<dbReference type="Proteomes" id="UP001162734">
    <property type="component" value="Chromosome"/>
</dbReference>
<protein>
    <submittedName>
        <fullName evidence="4">Peptidase M16</fullName>
    </submittedName>
</protein>
<dbReference type="EMBL" id="AP025592">
    <property type="protein sequence ID" value="BDG07562.1"/>
    <property type="molecule type" value="Genomic_DNA"/>
</dbReference>
<accession>A0ABM7X6V2</accession>
<dbReference type="InterPro" id="IPR050361">
    <property type="entry name" value="MPP/UQCRC_Complex"/>
</dbReference>
<feature type="domain" description="Peptidase M16 N-terminal" evidence="2">
    <location>
        <begin position="7"/>
        <end position="110"/>
    </location>
</feature>
<reference evidence="5" key="1">
    <citation type="journal article" date="2022" name="Int. J. Syst. Evol. Microbiol.">
        <title>Anaeromyxobacter oryzae sp. nov., Anaeromyxobacter diazotrophicus sp. nov. and Anaeromyxobacter paludicola sp. nov., isolated from paddy soils.</title>
        <authorList>
            <person name="Itoh H."/>
            <person name="Xu Z."/>
            <person name="Mise K."/>
            <person name="Masuda Y."/>
            <person name="Ushijima N."/>
            <person name="Hayakawa C."/>
            <person name="Shiratori Y."/>
            <person name="Senoo K."/>
        </authorList>
    </citation>
    <scope>NUCLEOTIDE SEQUENCE [LARGE SCALE GENOMIC DNA]</scope>
    <source>
        <strain evidence="5">Red630</strain>
    </source>
</reference>
<gene>
    <name evidence="4" type="ORF">AMPC_06750</name>
</gene>
<dbReference type="InterPro" id="IPR007863">
    <property type="entry name" value="Peptidase_M16_C"/>
</dbReference>
<proteinExistence type="inferred from homology"/>
<dbReference type="PANTHER" id="PTHR11851:SF49">
    <property type="entry name" value="MITOCHONDRIAL-PROCESSING PEPTIDASE SUBUNIT ALPHA"/>
    <property type="match status" value="1"/>
</dbReference>
<dbReference type="InterPro" id="IPR011765">
    <property type="entry name" value="Pept_M16_N"/>
</dbReference>
<comment type="similarity">
    <text evidence="1">Belongs to the peptidase M16 family.</text>
</comment>
<evidence type="ECO:0000259" key="3">
    <source>
        <dbReference type="Pfam" id="PF05193"/>
    </source>
</evidence>
<name>A0ABM7X6V2_9BACT</name>